<accession>A0A0C1J0T8</accession>
<dbReference type="Proteomes" id="UP000031408">
    <property type="component" value="Unassembled WGS sequence"/>
</dbReference>
<comment type="caution">
    <text evidence="1">The sequence shown here is derived from an EMBL/GenBank/DDBJ whole genome shotgun (WGS) entry which is preliminary data.</text>
</comment>
<organism evidence="1 2">
    <name type="scientific">Flavihumibacter solisilvae</name>
    <dbReference type="NCBI Taxonomy" id="1349421"/>
    <lineage>
        <taxon>Bacteria</taxon>
        <taxon>Pseudomonadati</taxon>
        <taxon>Bacteroidota</taxon>
        <taxon>Chitinophagia</taxon>
        <taxon>Chitinophagales</taxon>
        <taxon>Chitinophagaceae</taxon>
        <taxon>Flavihumibacter</taxon>
    </lineage>
</organism>
<keyword evidence="2" id="KW-1185">Reference proteome</keyword>
<evidence type="ECO:0000313" key="1">
    <source>
        <dbReference type="EMBL" id="KIC96389.1"/>
    </source>
</evidence>
<dbReference type="AlphaFoldDB" id="A0A0C1J0T8"/>
<reference evidence="1 2" key="1">
    <citation type="submission" date="2014-11" db="EMBL/GenBank/DDBJ databases">
        <title>Genome sequence of Flavihumibacter solisilvae 3-3.</title>
        <authorList>
            <person name="Zhou G."/>
            <person name="Li M."/>
            <person name="Wang G."/>
        </authorList>
    </citation>
    <scope>NUCLEOTIDE SEQUENCE [LARGE SCALE GENOMIC DNA]</scope>
    <source>
        <strain evidence="1 2">3-3</strain>
    </source>
</reference>
<dbReference type="RefSeq" id="WP_039136294.1">
    <property type="nucleotide sequence ID" value="NZ_JSVC01000001.1"/>
</dbReference>
<protein>
    <submittedName>
        <fullName evidence="1">Uncharacterized protein</fullName>
    </submittedName>
</protein>
<dbReference type="STRING" id="1349421.OI18_01160"/>
<evidence type="ECO:0000313" key="2">
    <source>
        <dbReference type="Proteomes" id="UP000031408"/>
    </source>
</evidence>
<gene>
    <name evidence="1" type="ORF">OI18_01160</name>
</gene>
<dbReference type="EMBL" id="JSVC01000001">
    <property type="protein sequence ID" value="KIC96389.1"/>
    <property type="molecule type" value="Genomic_DNA"/>
</dbReference>
<sequence length="108" mass="12027">MSTLNFRLFLTTVFFTCSYSLTIAGTASPGKPFRLCKTVISLRALTDTVPAPNPPAVVQPEDNKEKKDIIKEVPKSRRQSKPVIVTPRVKTPPLKIIKPKIIRRTGIL</sequence>
<name>A0A0C1J0T8_9BACT</name>
<proteinExistence type="predicted"/>